<reference evidence="3 4" key="1">
    <citation type="submission" date="2014-01" db="EMBL/GenBank/DDBJ databases">
        <title>Complete genome sequence of ionizing-radiation resistance bacterium Hymenobacter swuensis DY53.</title>
        <authorList>
            <person name="Jung J.-H."/>
            <person name="Jeong S.-W."/>
            <person name="Joe M.-H."/>
            <person name="Cho y.-j."/>
            <person name="Kim M.-K."/>
            <person name="Lim S.-Y."/>
        </authorList>
    </citation>
    <scope>NUCLEOTIDE SEQUENCE [LARGE SCALE GENOMIC DNA]</scope>
    <source>
        <strain evidence="3 4">DY53</strain>
    </source>
</reference>
<dbReference type="PATRIC" id="fig|1227739.3.peg.2459"/>
<dbReference type="EMBL" id="CP007145">
    <property type="protein sequence ID" value="AHJ97851.1"/>
    <property type="molecule type" value="Genomic_DNA"/>
</dbReference>
<dbReference type="STRING" id="1227739.Hsw_2256"/>
<accession>W8F5G5</accession>
<name>W8F5G5_9BACT</name>
<dbReference type="KEGG" id="hsw:Hsw_2256"/>
<dbReference type="AlphaFoldDB" id="W8F5G5"/>
<evidence type="ECO:0000313" key="3">
    <source>
        <dbReference type="EMBL" id="AHJ97851.1"/>
    </source>
</evidence>
<evidence type="ECO:0000256" key="2">
    <source>
        <dbReference type="SAM" id="Phobius"/>
    </source>
</evidence>
<feature type="region of interest" description="Disordered" evidence="1">
    <location>
        <begin position="1"/>
        <end position="36"/>
    </location>
</feature>
<keyword evidence="2" id="KW-1133">Transmembrane helix</keyword>
<keyword evidence="2" id="KW-0472">Membrane</keyword>
<organism evidence="3 4">
    <name type="scientific">Hymenobacter swuensis DY53</name>
    <dbReference type="NCBI Taxonomy" id="1227739"/>
    <lineage>
        <taxon>Bacteria</taxon>
        <taxon>Pseudomonadati</taxon>
        <taxon>Bacteroidota</taxon>
        <taxon>Cytophagia</taxon>
        <taxon>Cytophagales</taxon>
        <taxon>Hymenobacteraceae</taxon>
        <taxon>Hymenobacter</taxon>
    </lineage>
</organism>
<dbReference type="Proteomes" id="UP000019423">
    <property type="component" value="Chromosome"/>
</dbReference>
<gene>
    <name evidence="3" type="ORF">Hsw_2256</name>
</gene>
<dbReference type="HOGENOM" id="CLU_823628_0_0_10"/>
<sequence>MPPERQRPNNAISITRPQRRPPTTGPPAGRRRTGARLSTAASHYSLLTTTTMNSLSTSDFKTGELPKWQQPEKVAGWIFLAGLAGAGVYCWGTIVPFLVEMVFDTVKLGIGLGVLLAAWLVLTSPRVKAGLWYAGQRIFRTAAGIFVNTDPIGIMEDYIKSTSQEARKMEEEVGHVEGAHELVKRKLEANTLQMREYLALADAATRQREPDAAEQYASRAAQIQDYNQRLQPMLTTTQNVSLVMRQILKAALRQIDGSKFKVNLLKDEYQLVKRTSSGMRAAMNILRGDPDKKYFFDLATDRVAQDMAQQLGQIKQAMRYSQEFVKEMDIQNGVMSEKGQRLLEKYQKGDFNALLDEKPAPTTTAQTRVATNDAYQSLLD</sequence>
<dbReference type="eggNOG" id="COG1842">
    <property type="taxonomic scope" value="Bacteria"/>
</dbReference>
<keyword evidence="2" id="KW-0812">Transmembrane</keyword>
<feature type="transmembrane region" description="Helical" evidence="2">
    <location>
        <begin position="74"/>
        <end position="99"/>
    </location>
</feature>
<evidence type="ECO:0000313" key="4">
    <source>
        <dbReference type="Proteomes" id="UP000019423"/>
    </source>
</evidence>
<evidence type="ECO:0000256" key="1">
    <source>
        <dbReference type="SAM" id="MobiDB-lite"/>
    </source>
</evidence>
<proteinExistence type="predicted"/>
<feature type="transmembrane region" description="Helical" evidence="2">
    <location>
        <begin position="105"/>
        <end position="122"/>
    </location>
</feature>
<protein>
    <submittedName>
        <fullName evidence="3">Uncharacterized protein</fullName>
    </submittedName>
</protein>
<keyword evidence="4" id="KW-1185">Reference proteome</keyword>